<protein>
    <recommendedName>
        <fullName evidence="2">EF-hand domain-containing protein</fullName>
    </recommendedName>
</protein>
<evidence type="ECO:0000313" key="4">
    <source>
        <dbReference type="Proteomes" id="UP000013827"/>
    </source>
</evidence>
<feature type="domain" description="EF-hand" evidence="2">
    <location>
        <begin position="88"/>
        <end position="123"/>
    </location>
</feature>
<sequence length="170" mass="18318">MGGRHSPACRPEFFLPYAVVSSTAALNGGMSHQHEASGSDDDMESEDRAMDALAAAISESEGAQFVEPEVTREQQVIAEVARRRDAAETKRKSDAIFDRFDADGDGYLNFDELRALGLATGGELPHPAFVAICEELGAAPHRGVTKSLLLTMYTDAGLGDAHRDYNLIFS</sequence>
<dbReference type="KEGG" id="ehx:EMIHUDRAFT_245817"/>
<dbReference type="GO" id="GO:0005509">
    <property type="term" value="F:calcium ion binding"/>
    <property type="evidence" value="ECO:0007669"/>
    <property type="project" value="InterPro"/>
</dbReference>
<reference evidence="3" key="2">
    <citation type="submission" date="2024-10" db="UniProtKB">
        <authorList>
            <consortium name="EnsemblProtists"/>
        </authorList>
    </citation>
    <scope>IDENTIFICATION</scope>
</reference>
<dbReference type="Proteomes" id="UP000013827">
    <property type="component" value="Unassembled WGS sequence"/>
</dbReference>
<dbReference type="InterPro" id="IPR002048">
    <property type="entry name" value="EF_hand_dom"/>
</dbReference>
<dbReference type="RefSeq" id="XP_005767935.1">
    <property type="nucleotide sequence ID" value="XM_005767878.1"/>
</dbReference>
<dbReference type="EnsemblProtists" id="EOD15506">
    <property type="protein sequence ID" value="EOD15506"/>
    <property type="gene ID" value="EMIHUDRAFT_245817"/>
</dbReference>
<dbReference type="PROSITE" id="PS00018">
    <property type="entry name" value="EF_HAND_1"/>
    <property type="match status" value="1"/>
</dbReference>
<evidence type="ECO:0000313" key="3">
    <source>
        <dbReference type="EnsemblProtists" id="EOD15506"/>
    </source>
</evidence>
<keyword evidence="4" id="KW-1185">Reference proteome</keyword>
<dbReference type="AlphaFoldDB" id="A0A0D3IW71"/>
<dbReference type="InterPro" id="IPR018247">
    <property type="entry name" value="EF_Hand_1_Ca_BS"/>
</dbReference>
<dbReference type="PROSITE" id="PS50222">
    <property type="entry name" value="EF_HAND_2"/>
    <property type="match status" value="1"/>
</dbReference>
<dbReference type="GeneID" id="17261654"/>
<evidence type="ECO:0000259" key="2">
    <source>
        <dbReference type="PROSITE" id="PS50222"/>
    </source>
</evidence>
<evidence type="ECO:0000256" key="1">
    <source>
        <dbReference type="ARBA" id="ARBA00022837"/>
    </source>
</evidence>
<accession>A0A0D3IW71</accession>
<dbReference type="InterPro" id="IPR011992">
    <property type="entry name" value="EF-hand-dom_pair"/>
</dbReference>
<dbReference type="Pfam" id="PF00036">
    <property type="entry name" value="EF-hand_1"/>
    <property type="match status" value="1"/>
</dbReference>
<dbReference type="SUPFAM" id="SSF47473">
    <property type="entry name" value="EF-hand"/>
    <property type="match status" value="1"/>
</dbReference>
<dbReference type="PaxDb" id="2903-EOD15506"/>
<organism evidence="3 4">
    <name type="scientific">Emiliania huxleyi (strain CCMP1516)</name>
    <dbReference type="NCBI Taxonomy" id="280463"/>
    <lineage>
        <taxon>Eukaryota</taxon>
        <taxon>Haptista</taxon>
        <taxon>Haptophyta</taxon>
        <taxon>Prymnesiophyceae</taxon>
        <taxon>Isochrysidales</taxon>
        <taxon>Noelaerhabdaceae</taxon>
        <taxon>Emiliania</taxon>
    </lineage>
</organism>
<proteinExistence type="predicted"/>
<reference evidence="4" key="1">
    <citation type="journal article" date="2013" name="Nature">
        <title>Pan genome of the phytoplankton Emiliania underpins its global distribution.</title>
        <authorList>
            <person name="Read B.A."/>
            <person name="Kegel J."/>
            <person name="Klute M.J."/>
            <person name="Kuo A."/>
            <person name="Lefebvre S.C."/>
            <person name="Maumus F."/>
            <person name="Mayer C."/>
            <person name="Miller J."/>
            <person name="Monier A."/>
            <person name="Salamov A."/>
            <person name="Young J."/>
            <person name="Aguilar M."/>
            <person name="Claverie J.M."/>
            <person name="Frickenhaus S."/>
            <person name="Gonzalez K."/>
            <person name="Herman E.K."/>
            <person name="Lin Y.C."/>
            <person name="Napier J."/>
            <person name="Ogata H."/>
            <person name="Sarno A.F."/>
            <person name="Shmutz J."/>
            <person name="Schroeder D."/>
            <person name="de Vargas C."/>
            <person name="Verret F."/>
            <person name="von Dassow P."/>
            <person name="Valentin K."/>
            <person name="Van de Peer Y."/>
            <person name="Wheeler G."/>
            <person name="Dacks J.B."/>
            <person name="Delwiche C.F."/>
            <person name="Dyhrman S.T."/>
            <person name="Glockner G."/>
            <person name="John U."/>
            <person name="Richards T."/>
            <person name="Worden A.Z."/>
            <person name="Zhang X."/>
            <person name="Grigoriev I.V."/>
            <person name="Allen A.E."/>
            <person name="Bidle K."/>
            <person name="Borodovsky M."/>
            <person name="Bowler C."/>
            <person name="Brownlee C."/>
            <person name="Cock J.M."/>
            <person name="Elias M."/>
            <person name="Gladyshev V.N."/>
            <person name="Groth M."/>
            <person name="Guda C."/>
            <person name="Hadaegh A."/>
            <person name="Iglesias-Rodriguez M.D."/>
            <person name="Jenkins J."/>
            <person name="Jones B.M."/>
            <person name="Lawson T."/>
            <person name="Leese F."/>
            <person name="Lindquist E."/>
            <person name="Lobanov A."/>
            <person name="Lomsadze A."/>
            <person name="Malik S.B."/>
            <person name="Marsh M.E."/>
            <person name="Mackinder L."/>
            <person name="Mock T."/>
            <person name="Mueller-Roeber B."/>
            <person name="Pagarete A."/>
            <person name="Parker M."/>
            <person name="Probert I."/>
            <person name="Quesneville H."/>
            <person name="Raines C."/>
            <person name="Rensing S.A."/>
            <person name="Riano-Pachon D.M."/>
            <person name="Richier S."/>
            <person name="Rokitta S."/>
            <person name="Shiraiwa Y."/>
            <person name="Soanes D.M."/>
            <person name="van der Giezen M."/>
            <person name="Wahlund T.M."/>
            <person name="Williams B."/>
            <person name="Wilson W."/>
            <person name="Wolfe G."/>
            <person name="Wurch L.L."/>
        </authorList>
    </citation>
    <scope>NUCLEOTIDE SEQUENCE</scope>
</reference>
<dbReference type="Gene3D" id="1.10.238.10">
    <property type="entry name" value="EF-hand"/>
    <property type="match status" value="1"/>
</dbReference>
<name>A0A0D3IW71_EMIH1</name>
<keyword evidence="1" id="KW-0106">Calcium</keyword>
<dbReference type="HOGENOM" id="CLU_1828947_0_0_1"/>